<evidence type="ECO:0000256" key="2">
    <source>
        <dbReference type="ARBA" id="ARBA00011233"/>
    </source>
</evidence>
<dbReference type="SUPFAM" id="SSF89028">
    <property type="entry name" value="Cobalamin adenosyltransferase-like"/>
    <property type="match status" value="1"/>
</dbReference>
<dbReference type="EMBL" id="CATQJA010002685">
    <property type="protein sequence ID" value="CAJ0584130.1"/>
    <property type="molecule type" value="Genomic_DNA"/>
</dbReference>
<keyword evidence="3 10" id="KW-0808">Transferase</keyword>
<evidence type="ECO:0000313" key="14">
    <source>
        <dbReference type="Proteomes" id="UP001177023"/>
    </source>
</evidence>
<dbReference type="Pfam" id="PF01923">
    <property type="entry name" value="Cob_adeno_trans"/>
    <property type="match status" value="1"/>
</dbReference>
<sequence>MIGSLSRWLPRIVDAPALSRAMSTTTALGRFKPNRGTGDTGQSSLFNDERRWKDDAAFQAVGTTDELSSYLGVCRDASIRACLPPDVPELLTRLQCCLQDVSAHLATPADAANRKKKLTSFDSAMVEWLDGEIERYGDAVPPLRQFILSGGGETSASLQYARTIARRAERATIPLIRTEDIDPKALVFLNRLSDLLFVLGRYACMKTGHEELVYMRPKEFTQQRWQSRKLKEKEDPENK</sequence>
<comment type="caution">
    <text evidence="13">The sequence shown here is derived from an EMBL/GenBank/DDBJ whole genome shotgun (WGS) entry which is preliminary data.</text>
</comment>
<dbReference type="GO" id="GO:0009235">
    <property type="term" value="P:cobalamin metabolic process"/>
    <property type="evidence" value="ECO:0007669"/>
    <property type="project" value="UniProtKB-ARBA"/>
</dbReference>
<evidence type="ECO:0000256" key="11">
    <source>
        <dbReference type="SAM" id="MobiDB-lite"/>
    </source>
</evidence>
<dbReference type="InterPro" id="IPR016030">
    <property type="entry name" value="CblAdoTrfase-like"/>
</dbReference>
<keyword evidence="5 10" id="KW-0067">ATP-binding</keyword>
<feature type="region of interest" description="Disordered" evidence="11">
    <location>
        <begin position="26"/>
        <end position="46"/>
    </location>
</feature>
<accession>A0AA36DD97</accession>
<dbReference type="GO" id="GO:0005524">
    <property type="term" value="F:ATP binding"/>
    <property type="evidence" value="ECO:0007669"/>
    <property type="project" value="UniProtKB-UniRule"/>
</dbReference>
<dbReference type="Gene3D" id="1.20.1200.10">
    <property type="entry name" value="Cobalamin adenosyltransferase-like"/>
    <property type="match status" value="1"/>
</dbReference>
<proteinExistence type="inferred from homology"/>
<dbReference type="PANTHER" id="PTHR12213">
    <property type="entry name" value="CORRINOID ADENOSYLTRANSFERASE"/>
    <property type="match status" value="1"/>
</dbReference>
<evidence type="ECO:0000256" key="5">
    <source>
        <dbReference type="ARBA" id="ARBA00022840"/>
    </source>
</evidence>
<evidence type="ECO:0000256" key="7">
    <source>
        <dbReference type="ARBA" id="ARBA00056747"/>
    </source>
</evidence>
<dbReference type="AlphaFoldDB" id="A0AA36DD97"/>
<reference evidence="13" key="1">
    <citation type="submission" date="2023-06" db="EMBL/GenBank/DDBJ databases">
        <authorList>
            <person name="Delattre M."/>
        </authorList>
    </citation>
    <scope>NUCLEOTIDE SEQUENCE</scope>
    <source>
        <strain evidence="13">AF72</strain>
    </source>
</reference>
<dbReference type="NCBIfam" id="TIGR00636">
    <property type="entry name" value="PduO_Nterm"/>
    <property type="match status" value="1"/>
</dbReference>
<evidence type="ECO:0000256" key="4">
    <source>
        <dbReference type="ARBA" id="ARBA00022741"/>
    </source>
</evidence>
<feature type="domain" description="Cobalamin adenosyltransferase-like" evidence="12">
    <location>
        <begin position="37"/>
        <end position="203"/>
    </location>
</feature>
<protein>
    <recommendedName>
        <fullName evidence="8">Corrinoid adenosyltransferase MMAB</fullName>
    </recommendedName>
    <alternativeName>
        <fullName evidence="9">ATP:co(I)rrinoid adenosyltransferase MMAB</fullName>
    </alternativeName>
</protein>
<keyword evidence="14" id="KW-1185">Reference proteome</keyword>
<comment type="similarity">
    <text evidence="1 10">Belongs to the Cob(I)alamin adenosyltransferase family.</text>
</comment>
<dbReference type="FunFam" id="1.20.1200.10:FF:000001">
    <property type="entry name" value="Cob(I)yrinic acid a,c-diamide adenosyltransferase"/>
    <property type="match status" value="1"/>
</dbReference>
<dbReference type="GO" id="GO:0008817">
    <property type="term" value="F:corrinoid adenosyltransferase activity"/>
    <property type="evidence" value="ECO:0007669"/>
    <property type="project" value="TreeGrafter"/>
</dbReference>
<dbReference type="InterPro" id="IPR029499">
    <property type="entry name" value="PduO-typ"/>
</dbReference>
<evidence type="ECO:0000256" key="8">
    <source>
        <dbReference type="ARBA" id="ARBA00071654"/>
    </source>
</evidence>
<keyword evidence="4 10" id="KW-0547">Nucleotide-binding</keyword>
<dbReference type="Proteomes" id="UP001177023">
    <property type="component" value="Unassembled WGS sequence"/>
</dbReference>
<evidence type="ECO:0000256" key="10">
    <source>
        <dbReference type="RuleBase" id="RU366026"/>
    </source>
</evidence>
<organism evidence="13 14">
    <name type="scientific">Mesorhabditis spiculigera</name>
    <dbReference type="NCBI Taxonomy" id="96644"/>
    <lineage>
        <taxon>Eukaryota</taxon>
        <taxon>Metazoa</taxon>
        <taxon>Ecdysozoa</taxon>
        <taxon>Nematoda</taxon>
        <taxon>Chromadorea</taxon>
        <taxon>Rhabditida</taxon>
        <taxon>Rhabditina</taxon>
        <taxon>Rhabditomorpha</taxon>
        <taxon>Rhabditoidea</taxon>
        <taxon>Rhabditidae</taxon>
        <taxon>Mesorhabditinae</taxon>
        <taxon>Mesorhabditis</taxon>
    </lineage>
</organism>
<gene>
    <name evidence="13" type="ORF">MSPICULIGERA_LOCUS22192</name>
</gene>
<evidence type="ECO:0000256" key="1">
    <source>
        <dbReference type="ARBA" id="ARBA00007487"/>
    </source>
</evidence>
<dbReference type="InterPro" id="IPR036451">
    <property type="entry name" value="CblAdoTrfase-like_sf"/>
</dbReference>
<evidence type="ECO:0000313" key="13">
    <source>
        <dbReference type="EMBL" id="CAJ0584130.1"/>
    </source>
</evidence>
<comment type="function">
    <text evidence="7">Converts cob(I)alamin to adenosylcobalamin (adenosylcob(III)alamin), a coenzyme for methylmalonyl-CoA mutase, therefore participates in the final step of the vitamin B12 conversion. Generates adenosylcobalamin (AdoCbl) and directly delivers the cofactor to MUT in a transfer that is stimulated by ATP-binding to MMAB and gated by MMAA.</text>
</comment>
<feature type="non-terminal residue" evidence="13">
    <location>
        <position position="239"/>
    </location>
</feature>
<comment type="catalytic activity">
    <reaction evidence="6">
        <text>cob(I)alamin-[corrinoid adenosyltransferase] + ATP = apo-[corrinoid adenosyltransferase] + adenosylcob(III)alamin + triphosphate</text>
        <dbReference type="Rhea" id="RHEA:56796"/>
        <dbReference type="Rhea" id="RHEA-COMP:14743"/>
        <dbReference type="Rhea" id="RHEA-COMP:14744"/>
        <dbReference type="ChEBI" id="CHEBI:18036"/>
        <dbReference type="ChEBI" id="CHEBI:18408"/>
        <dbReference type="ChEBI" id="CHEBI:30616"/>
        <dbReference type="ChEBI" id="CHEBI:60488"/>
        <dbReference type="ChEBI" id="CHEBI:83228"/>
    </reaction>
    <physiologicalReaction direction="left-to-right" evidence="6">
        <dbReference type="Rhea" id="RHEA:56797"/>
    </physiologicalReaction>
</comment>
<evidence type="ECO:0000256" key="6">
    <source>
        <dbReference type="ARBA" id="ARBA00051988"/>
    </source>
</evidence>
<evidence type="ECO:0000259" key="12">
    <source>
        <dbReference type="Pfam" id="PF01923"/>
    </source>
</evidence>
<evidence type="ECO:0000256" key="9">
    <source>
        <dbReference type="ARBA" id="ARBA00075216"/>
    </source>
</evidence>
<dbReference type="PANTHER" id="PTHR12213:SF0">
    <property type="entry name" value="CORRINOID ADENOSYLTRANSFERASE MMAB"/>
    <property type="match status" value="1"/>
</dbReference>
<evidence type="ECO:0000256" key="3">
    <source>
        <dbReference type="ARBA" id="ARBA00022679"/>
    </source>
</evidence>
<name>A0AA36DD97_9BILA</name>
<comment type="subunit">
    <text evidence="2">Homotrimer.</text>
</comment>